<feature type="region of interest" description="Disordered" evidence="1">
    <location>
        <begin position="510"/>
        <end position="533"/>
    </location>
</feature>
<feature type="signal peptide" evidence="2">
    <location>
        <begin position="1"/>
        <end position="18"/>
    </location>
</feature>
<evidence type="ECO:0000313" key="3">
    <source>
        <dbReference type="EMBL" id="KAL3427872.1"/>
    </source>
</evidence>
<proteinExistence type="predicted"/>
<evidence type="ECO:0000256" key="2">
    <source>
        <dbReference type="SAM" id="SignalP"/>
    </source>
</evidence>
<accession>A0ABR4PWY9</accession>
<name>A0ABR4PWY9_9HELO</name>
<protein>
    <submittedName>
        <fullName evidence="3">Glycosyltransferase family 31 protein</fullName>
    </submittedName>
</protein>
<dbReference type="Pfam" id="PF04646">
    <property type="entry name" value="DUF604"/>
    <property type="match status" value="1"/>
</dbReference>
<reference evidence="3 4" key="1">
    <citation type="submission" date="2024-06" db="EMBL/GenBank/DDBJ databases">
        <title>Complete genome of Phlyctema vagabunda strain 19-DSS-EL-015.</title>
        <authorList>
            <person name="Fiorenzani C."/>
        </authorList>
    </citation>
    <scope>NUCLEOTIDE SEQUENCE [LARGE SCALE GENOMIC DNA]</scope>
    <source>
        <strain evidence="3 4">19-DSS-EL-015</strain>
    </source>
</reference>
<dbReference type="PANTHER" id="PTHR10811">
    <property type="entry name" value="FRINGE-RELATED"/>
    <property type="match status" value="1"/>
</dbReference>
<dbReference type="Proteomes" id="UP001629113">
    <property type="component" value="Unassembled WGS sequence"/>
</dbReference>
<dbReference type="Gene3D" id="3.90.550.50">
    <property type="match status" value="1"/>
</dbReference>
<feature type="chain" id="PRO_5046894904" evidence="2">
    <location>
        <begin position="19"/>
        <end position="533"/>
    </location>
</feature>
<keyword evidence="2" id="KW-0732">Signal</keyword>
<dbReference type="InterPro" id="IPR006740">
    <property type="entry name" value="DUF604"/>
</dbReference>
<keyword evidence="4" id="KW-1185">Reference proteome</keyword>
<evidence type="ECO:0000313" key="4">
    <source>
        <dbReference type="Proteomes" id="UP001629113"/>
    </source>
</evidence>
<comment type="caution">
    <text evidence="3">The sequence shown here is derived from an EMBL/GenBank/DDBJ whole genome shotgun (WGS) entry which is preliminary data.</text>
</comment>
<evidence type="ECO:0000256" key="1">
    <source>
        <dbReference type="SAM" id="MobiDB-lite"/>
    </source>
</evidence>
<gene>
    <name evidence="3" type="ORF">PVAG01_01381</name>
</gene>
<organism evidence="3 4">
    <name type="scientific">Phlyctema vagabunda</name>
    <dbReference type="NCBI Taxonomy" id="108571"/>
    <lineage>
        <taxon>Eukaryota</taxon>
        <taxon>Fungi</taxon>
        <taxon>Dikarya</taxon>
        <taxon>Ascomycota</taxon>
        <taxon>Pezizomycotina</taxon>
        <taxon>Leotiomycetes</taxon>
        <taxon>Helotiales</taxon>
        <taxon>Dermateaceae</taxon>
        <taxon>Phlyctema</taxon>
    </lineage>
</organism>
<dbReference type="EMBL" id="JBFCZG010000001">
    <property type="protein sequence ID" value="KAL3427872.1"/>
    <property type="molecule type" value="Genomic_DNA"/>
</dbReference>
<sequence length="533" mass="59915">MGPRRPLTLAVFVTILTAIVFVARYGGDGSRTEREPEEPGCTEHLGWLEPYQFTYPIRYASRDIITNPVAGAKRPSITQVDKPLFKEVMTIDLAESHVTRIEHCPRPLELDVSLRPRTPVDSANMIFGLQTTIGRLKATVKHLARWLPHTGAQLYCIVIDSKDGEEVAADEKEMAAVQKELRALDINATVIHPVRPIIKDKKSDSFAQRYFSLVNVMYAHRDTRTQWITLIDDDTFFPSMYDLQAMLSTHDHTVPQYIGSLSEDWWAVNHYGLMGFGGAGILLSVPMAKIIDDHTEECKENLRTTAGDISVMDCVYRFSSAKLTHLNELHQVDMHGDLSGFYESGRDILSLHHWKEGSAAGYKLEMEKMHLVADICDNCFLQRWNFKDEWILSNGFSIAEYPQGHLTGKQSGIVGVAGTEEIEQIDFNRMEETWVDHINVLHSLAPLRPKLNENQKVGYKLLDSMIVDELGATTGKGGIVRQVYFKEGLQAVEGGPRGMDTVFVLNWKDGRPTGEPIATPPPLPPPPGRRIRV</sequence>
<feature type="compositionally biased region" description="Pro residues" evidence="1">
    <location>
        <begin position="518"/>
        <end position="533"/>
    </location>
</feature>